<comment type="caution">
    <text evidence="2">The sequence shown here is derived from an EMBL/GenBank/DDBJ whole genome shotgun (WGS) entry which is preliminary data.</text>
</comment>
<sequence length="252" mass="28383">MHFNRTTTKELVRPALAGLLLGALAHPVLAQEPVPAPISELTPYEVTYTASMDKGISLNGTATRTLSEKSGGVWLYRTDVDSFIADIDESLILKWENNRVVPLRYRYRLSGFLIKDREQSIDFDWDAGVATGKYRGKSFKLDLEEGALDPLGFQLQLSQDIKAGKREMAYQVIDGGDYDNDRFAVIAEEALTTDRGDVDTLKAEKVRDQSSKRETLMWFAPGQDYLLVRLRQVEPDGSSYELRLNRAKVSSR</sequence>
<dbReference type="EMBL" id="JAYDCJ010000003">
    <property type="protein sequence ID" value="MEA1082405.1"/>
    <property type="molecule type" value="Genomic_DNA"/>
</dbReference>
<evidence type="ECO:0000256" key="1">
    <source>
        <dbReference type="SAM" id="SignalP"/>
    </source>
</evidence>
<reference evidence="2 3" key="1">
    <citation type="submission" date="2023-12" db="EMBL/GenBank/DDBJ databases">
        <title>Marinobacter qingdaonensis sp. nov., isolated from the intertidal sediment of Qingdao, PR China.</title>
        <authorList>
            <person name="Li Y."/>
        </authorList>
    </citation>
    <scope>NUCLEOTIDE SEQUENCE [LARGE SCALE GENOMIC DNA]</scope>
    <source>
        <strain evidence="2 3">ASW11-75</strain>
    </source>
</reference>
<dbReference type="RefSeq" id="WP_322856824.1">
    <property type="nucleotide sequence ID" value="NZ_JAYDCJ010000003.1"/>
</dbReference>
<feature type="chain" id="PRO_5045332813" evidence="1">
    <location>
        <begin position="31"/>
        <end position="252"/>
    </location>
</feature>
<keyword evidence="1" id="KW-0732">Signal</keyword>
<gene>
    <name evidence="2" type="ORF">U5822_17185</name>
</gene>
<proteinExistence type="predicted"/>
<feature type="signal peptide" evidence="1">
    <location>
        <begin position="1"/>
        <end position="30"/>
    </location>
</feature>
<evidence type="ECO:0000313" key="2">
    <source>
        <dbReference type="EMBL" id="MEA1082405.1"/>
    </source>
</evidence>
<protein>
    <submittedName>
        <fullName evidence="2">DUF3108 domain-containing protein</fullName>
    </submittedName>
</protein>
<accession>A0ABU5P2X9</accession>
<organism evidence="2 3">
    <name type="scientific">Marinobacter qingdaonensis</name>
    <dbReference type="NCBI Taxonomy" id="3108486"/>
    <lineage>
        <taxon>Bacteria</taxon>
        <taxon>Pseudomonadati</taxon>
        <taxon>Pseudomonadota</taxon>
        <taxon>Gammaproteobacteria</taxon>
        <taxon>Pseudomonadales</taxon>
        <taxon>Marinobacteraceae</taxon>
        <taxon>Marinobacter</taxon>
    </lineage>
</organism>
<dbReference type="Pfam" id="PF11306">
    <property type="entry name" value="DUF3108"/>
    <property type="match status" value="1"/>
</dbReference>
<keyword evidence="3" id="KW-1185">Reference proteome</keyword>
<dbReference type="InterPro" id="IPR021457">
    <property type="entry name" value="DUF3108"/>
</dbReference>
<dbReference type="Proteomes" id="UP001305746">
    <property type="component" value="Unassembled WGS sequence"/>
</dbReference>
<name>A0ABU5P2X9_9GAMM</name>
<evidence type="ECO:0000313" key="3">
    <source>
        <dbReference type="Proteomes" id="UP001305746"/>
    </source>
</evidence>